<organism evidence="1 2">
    <name type="scientific">Hymenobacter glacieicola</name>
    <dbReference type="NCBI Taxonomy" id="1562124"/>
    <lineage>
        <taxon>Bacteria</taxon>
        <taxon>Pseudomonadati</taxon>
        <taxon>Bacteroidota</taxon>
        <taxon>Cytophagia</taxon>
        <taxon>Cytophagales</taxon>
        <taxon>Hymenobacteraceae</taxon>
        <taxon>Hymenobacter</taxon>
    </lineage>
</organism>
<comment type="caution">
    <text evidence="1">The sequence shown here is derived from an EMBL/GenBank/DDBJ whole genome shotgun (WGS) entry which is preliminary data.</text>
</comment>
<evidence type="ECO:0000313" key="1">
    <source>
        <dbReference type="EMBL" id="GGG28358.1"/>
    </source>
</evidence>
<proteinExistence type="predicted"/>
<name>A0ABQ1WFH7_9BACT</name>
<protein>
    <submittedName>
        <fullName evidence="1">Uncharacterized protein</fullName>
    </submittedName>
</protein>
<accession>A0ABQ1WFH7</accession>
<dbReference type="EMBL" id="BMGS01000001">
    <property type="protein sequence ID" value="GGG28358.1"/>
    <property type="molecule type" value="Genomic_DNA"/>
</dbReference>
<sequence>MLAQPAEGQAWALPLLGQQAQALPRVEAQLLAQVGEPQELWAQWLREPVQGPEPE</sequence>
<gene>
    <name evidence="1" type="ORF">GCM10011378_01490</name>
</gene>
<reference evidence="2" key="1">
    <citation type="journal article" date="2019" name="Int. J. Syst. Evol. Microbiol.">
        <title>The Global Catalogue of Microorganisms (GCM) 10K type strain sequencing project: providing services to taxonomists for standard genome sequencing and annotation.</title>
        <authorList>
            <consortium name="The Broad Institute Genomics Platform"/>
            <consortium name="The Broad Institute Genome Sequencing Center for Infectious Disease"/>
            <person name="Wu L."/>
            <person name="Ma J."/>
        </authorList>
    </citation>
    <scope>NUCLEOTIDE SEQUENCE [LARGE SCALE GENOMIC DNA]</scope>
    <source>
        <strain evidence="2">CGMCC 1.12990</strain>
    </source>
</reference>
<dbReference type="Proteomes" id="UP000601361">
    <property type="component" value="Unassembled WGS sequence"/>
</dbReference>
<evidence type="ECO:0000313" key="2">
    <source>
        <dbReference type="Proteomes" id="UP000601361"/>
    </source>
</evidence>
<keyword evidence="2" id="KW-1185">Reference proteome</keyword>